<accession>A0A5M8RUR7</accession>
<feature type="compositionally biased region" description="Basic and acidic residues" evidence="1">
    <location>
        <begin position="110"/>
        <end position="124"/>
    </location>
</feature>
<keyword evidence="2" id="KW-0472">Membrane</keyword>
<gene>
    <name evidence="3" type="ORF">DX927_12135</name>
</gene>
<name>A0A5M8RUR7_9BACI</name>
<dbReference type="Gene3D" id="1.10.287.4300">
    <property type="entry name" value="Stage III sporulation protein AH-like"/>
    <property type="match status" value="1"/>
</dbReference>
<dbReference type="InterPro" id="IPR024232">
    <property type="entry name" value="SpoIIIAH"/>
</dbReference>
<dbReference type="AlphaFoldDB" id="A0A5M8RUR7"/>
<dbReference type="EMBL" id="QSND01000002">
    <property type="protein sequence ID" value="KAA6451501.1"/>
    <property type="molecule type" value="Genomic_DNA"/>
</dbReference>
<feature type="compositionally biased region" description="Basic and acidic residues" evidence="1">
    <location>
        <begin position="38"/>
        <end position="83"/>
    </location>
</feature>
<dbReference type="STRING" id="1925020.BTA30_13425"/>
<evidence type="ECO:0000313" key="4">
    <source>
        <dbReference type="Proteomes" id="UP000324326"/>
    </source>
</evidence>
<keyword evidence="2" id="KW-1133">Transmembrane helix</keyword>
<evidence type="ECO:0000313" key="3">
    <source>
        <dbReference type="EMBL" id="KAA6451501.1"/>
    </source>
</evidence>
<organism evidence="3 4">
    <name type="scientific">Bacillus swezeyi</name>
    <dbReference type="NCBI Taxonomy" id="1925020"/>
    <lineage>
        <taxon>Bacteria</taxon>
        <taxon>Bacillati</taxon>
        <taxon>Bacillota</taxon>
        <taxon>Bacilli</taxon>
        <taxon>Bacillales</taxon>
        <taxon>Bacillaceae</taxon>
        <taxon>Bacillus</taxon>
    </lineage>
</organism>
<proteinExistence type="predicted"/>
<feature type="transmembrane region" description="Helical" evidence="2">
    <location>
        <begin position="7"/>
        <end position="26"/>
    </location>
</feature>
<comment type="caution">
    <text evidence="3">The sequence shown here is derived from an EMBL/GenBank/DDBJ whole genome shotgun (WGS) entry which is preliminary data.</text>
</comment>
<dbReference type="Pfam" id="PF12685">
    <property type="entry name" value="SpoIIIAH"/>
    <property type="match status" value="1"/>
</dbReference>
<sequence length="217" mass="23995">MMLKKQTVWLLTMLSLVVVLSVYYIMSPEGENVVSVDDEGKVAAEKEKPMEEKPMKEEPAKDKGAESEKGKTEGKDTKDKETSASEQSGENGAVVTEESSGEDLFTTYRMEMDDQRSREREELTEIVRSDKATAKEKSEAYDKMTELSEAEGTEKTLETLIKTKGYKAALVNADGDKVNITVKAKEHSKAAATDIIDLVAKEVKNLNDVAVTFEPAE</sequence>
<dbReference type="InterPro" id="IPR038503">
    <property type="entry name" value="SpoIIIAH_sf"/>
</dbReference>
<dbReference type="Proteomes" id="UP000324326">
    <property type="component" value="Unassembled WGS sequence"/>
</dbReference>
<keyword evidence="2" id="KW-0812">Transmembrane</keyword>
<evidence type="ECO:0000256" key="1">
    <source>
        <dbReference type="SAM" id="MobiDB-lite"/>
    </source>
</evidence>
<protein>
    <submittedName>
        <fullName evidence="3">SpoIIIAH-like family protein</fullName>
    </submittedName>
</protein>
<evidence type="ECO:0000256" key="2">
    <source>
        <dbReference type="SAM" id="Phobius"/>
    </source>
</evidence>
<reference evidence="3 4" key="1">
    <citation type="submission" date="2018-08" db="EMBL/GenBank/DDBJ databases">
        <title>Bacillus phenotypic plasticity.</title>
        <authorList>
            <person name="Hurtado E."/>
        </authorList>
    </citation>
    <scope>NUCLEOTIDE SEQUENCE [LARGE SCALE GENOMIC DNA]</scope>
    <source>
        <strain evidence="3 4">427</strain>
    </source>
</reference>
<feature type="region of interest" description="Disordered" evidence="1">
    <location>
        <begin position="36"/>
        <end position="124"/>
    </location>
</feature>